<sequence length="105" mass="12337">MARSHNNQEEKIWDLLLNTYNASAPWHHTWMRSTHTSIWLSYISIVIYYVDLYRLEKVEEKEKVVLGLADAFTHDCVEMIELTSPEAEESVWSSGRADFTATGWW</sequence>
<evidence type="ECO:0000313" key="2">
    <source>
        <dbReference type="Proteomes" id="UP001146120"/>
    </source>
</evidence>
<keyword evidence="2" id="KW-1185">Reference proteome</keyword>
<comment type="caution">
    <text evidence="1">The sequence shown here is derived from an EMBL/GenBank/DDBJ whole genome shotgun (WGS) entry which is preliminary data.</text>
</comment>
<reference evidence="1" key="2">
    <citation type="journal article" date="2023" name="Microbiol Resour">
        <title>Decontamination and Annotation of the Draft Genome Sequence of the Oomycete Lagenidium giganteum ARSEF 373.</title>
        <authorList>
            <person name="Morgan W.R."/>
            <person name="Tartar A."/>
        </authorList>
    </citation>
    <scope>NUCLEOTIDE SEQUENCE</scope>
    <source>
        <strain evidence="1">ARSEF 373</strain>
    </source>
</reference>
<accession>A0AAV2Z9K8</accession>
<protein>
    <submittedName>
        <fullName evidence="1">Uncharacterized protein</fullName>
    </submittedName>
</protein>
<organism evidence="1 2">
    <name type="scientific">Lagenidium giganteum</name>
    <dbReference type="NCBI Taxonomy" id="4803"/>
    <lineage>
        <taxon>Eukaryota</taxon>
        <taxon>Sar</taxon>
        <taxon>Stramenopiles</taxon>
        <taxon>Oomycota</taxon>
        <taxon>Peronosporomycetes</taxon>
        <taxon>Pythiales</taxon>
        <taxon>Pythiaceae</taxon>
    </lineage>
</organism>
<proteinExistence type="predicted"/>
<gene>
    <name evidence="1" type="ORF">N0F65_011179</name>
</gene>
<dbReference type="AlphaFoldDB" id="A0AAV2Z9K8"/>
<name>A0AAV2Z9K8_9STRA</name>
<reference evidence="1" key="1">
    <citation type="submission" date="2022-11" db="EMBL/GenBank/DDBJ databases">
        <authorList>
            <person name="Morgan W.R."/>
            <person name="Tartar A."/>
        </authorList>
    </citation>
    <scope>NUCLEOTIDE SEQUENCE</scope>
    <source>
        <strain evidence="1">ARSEF 373</strain>
    </source>
</reference>
<evidence type="ECO:0000313" key="1">
    <source>
        <dbReference type="EMBL" id="DBA02112.1"/>
    </source>
</evidence>
<dbReference type="EMBL" id="DAKRPA010000036">
    <property type="protein sequence ID" value="DBA02112.1"/>
    <property type="molecule type" value="Genomic_DNA"/>
</dbReference>
<dbReference type="Proteomes" id="UP001146120">
    <property type="component" value="Unassembled WGS sequence"/>
</dbReference>